<dbReference type="EMBL" id="RBPQ01000037">
    <property type="protein sequence ID" value="RMO32598.1"/>
    <property type="molecule type" value="Genomic_DNA"/>
</dbReference>
<name>A0A2V4QAR9_PSESJ</name>
<accession>A0A2V4QAR9</accession>
<dbReference type="Proteomes" id="UP000276886">
    <property type="component" value="Unassembled WGS sequence"/>
</dbReference>
<dbReference type="AlphaFoldDB" id="A0A2V4QAR9"/>
<gene>
    <name evidence="1" type="ORF">ALQ44_01470</name>
</gene>
<comment type="caution">
    <text evidence="1">The sequence shown here is derived from an EMBL/GenBank/DDBJ whole genome shotgun (WGS) entry which is preliminary data.</text>
</comment>
<dbReference type="RefSeq" id="WP_003348874.1">
    <property type="nucleotide sequence ID" value="NZ_QJTX01000005.1"/>
</dbReference>
<sequence>MKTMGWCDLLIKNKDIAVMDIEDLDALCRATDDQLLALAHGVSGIGNLLACTASNSETGLSPEAVKNIGWMLESLGGLISNLSDTNSEAVHQISEMPKARKPKAA</sequence>
<protein>
    <submittedName>
        <fullName evidence="1">Uncharacterized protein</fullName>
    </submittedName>
</protein>
<reference evidence="1 2" key="1">
    <citation type="submission" date="2018-08" db="EMBL/GenBank/DDBJ databases">
        <title>Recombination of ecologically and evolutionarily significant loci maintains genetic cohesion in the Pseudomonas syringae species complex.</title>
        <authorList>
            <person name="Dillon M."/>
            <person name="Thakur S."/>
            <person name="Almeida R.N.D."/>
            <person name="Weir B.S."/>
            <person name="Guttman D.S."/>
        </authorList>
    </citation>
    <scope>NUCLEOTIDE SEQUENCE [LARGE SCALE GENOMIC DNA]</scope>
    <source>
        <strain evidence="1 2">ICMP 2788</strain>
    </source>
</reference>
<evidence type="ECO:0000313" key="2">
    <source>
        <dbReference type="Proteomes" id="UP000276886"/>
    </source>
</evidence>
<organism evidence="1 2">
    <name type="scientific">Pseudomonas syringae pv. pisi</name>
    <dbReference type="NCBI Taxonomy" id="59510"/>
    <lineage>
        <taxon>Bacteria</taxon>
        <taxon>Pseudomonadati</taxon>
        <taxon>Pseudomonadota</taxon>
        <taxon>Gammaproteobacteria</taxon>
        <taxon>Pseudomonadales</taxon>
        <taxon>Pseudomonadaceae</taxon>
        <taxon>Pseudomonas</taxon>
        <taxon>Pseudomonas syringae</taxon>
    </lineage>
</organism>
<proteinExistence type="predicted"/>
<evidence type="ECO:0000313" key="1">
    <source>
        <dbReference type="EMBL" id="RMO32598.1"/>
    </source>
</evidence>